<dbReference type="SUPFAM" id="SSF52540">
    <property type="entry name" value="P-loop containing nucleoside triphosphate hydrolases"/>
    <property type="match status" value="1"/>
</dbReference>
<name>E0VH19_PEDHC</name>
<dbReference type="GO" id="GO:0005634">
    <property type="term" value="C:nucleus"/>
    <property type="evidence" value="ECO:0007669"/>
    <property type="project" value="TreeGrafter"/>
</dbReference>
<protein>
    <recommendedName>
        <fullName evidence="5">DNA mismatch repair proteins mutS family domain-containing protein</fullName>
    </recommendedName>
</protein>
<dbReference type="InterPro" id="IPR007696">
    <property type="entry name" value="DNA_mismatch_repair_MutS_core"/>
</dbReference>
<dbReference type="GO" id="GO:0030983">
    <property type="term" value="F:mismatched DNA binding"/>
    <property type="evidence" value="ECO:0007669"/>
    <property type="project" value="InterPro"/>
</dbReference>
<dbReference type="GO" id="GO:0140664">
    <property type="term" value="F:ATP-dependent DNA damage sensor activity"/>
    <property type="evidence" value="ECO:0007669"/>
    <property type="project" value="InterPro"/>
</dbReference>
<dbReference type="Pfam" id="PF00488">
    <property type="entry name" value="MutS_V"/>
    <property type="match status" value="1"/>
</dbReference>
<dbReference type="Gene3D" id="3.30.420.110">
    <property type="entry name" value="MutS, connector domain"/>
    <property type="match status" value="1"/>
</dbReference>
<dbReference type="InterPro" id="IPR036187">
    <property type="entry name" value="DNA_mismatch_repair_MutS_sf"/>
</dbReference>
<dbReference type="PIRSF" id="PIRSF037677">
    <property type="entry name" value="DNA_mis_repair_Msh6"/>
    <property type="match status" value="1"/>
</dbReference>
<organism>
    <name type="scientific">Pediculus humanus subsp. corporis</name>
    <name type="common">Body louse</name>
    <dbReference type="NCBI Taxonomy" id="121224"/>
    <lineage>
        <taxon>Eukaryota</taxon>
        <taxon>Metazoa</taxon>
        <taxon>Ecdysozoa</taxon>
        <taxon>Arthropoda</taxon>
        <taxon>Hexapoda</taxon>
        <taxon>Insecta</taxon>
        <taxon>Pterygota</taxon>
        <taxon>Neoptera</taxon>
        <taxon>Paraneoptera</taxon>
        <taxon>Psocodea</taxon>
        <taxon>Troctomorpha</taxon>
        <taxon>Phthiraptera</taxon>
        <taxon>Anoplura</taxon>
        <taxon>Pediculidae</taxon>
        <taxon>Pediculus</taxon>
    </lineage>
</organism>
<evidence type="ECO:0000313" key="7">
    <source>
        <dbReference type="EnsemblMetazoa" id="PHUM197490-PA"/>
    </source>
</evidence>
<dbReference type="KEGG" id="phu:Phum_PHUM197490"/>
<dbReference type="PROSITE" id="PS00486">
    <property type="entry name" value="DNA_MISMATCH_REPAIR_2"/>
    <property type="match status" value="1"/>
</dbReference>
<dbReference type="CTD" id="8240335"/>
<dbReference type="InterPro" id="IPR000432">
    <property type="entry name" value="DNA_mismatch_repair_MutS_C"/>
</dbReference>
<gene>
    <name evidence="7" type="primary">8240335</name>
    <name evidence="6" type="ORF">Phum_PHUM197490</name>
</gene>
<dbReference type="SUPFAM" id="SSF48334">
    <property type="entry name" value="DNA repair protein MutS, domain III"/>
    <property type="match status" value="1"/>
</dbReference>
<dbReference type="GO" id="GO:0006298">
    <property type="term" value="P:mismatch repair"/>
    <property type="evidence" value="ECO:0007669"/>
    <property type="project" value="InterPro"/>
</dbReference>
<dbReference type="Pfam" id="PF05192">
    <property type="entry name" value="MutS_III"/>
    <property type="match status" value="1"/>
</dbReference>
<evidence type="ECO:0000313" key="8">
    <source>
        <dbReference type="Proteomes" id="UP000009046"/>
    </source>
</evidence>
<dbReference type="VEuPathDB" id="VectorBase:PHUM197490"/>
<dbReference type="InterPro" id="IPR036678">
    <property type="entry name" value="MutS_con_dom_sf"/>
</dbReference>
<dbReference type="HOGENOM" id="CLU_002472_8_0_1"/>
<reference evidence="7" key="3">
    <citation type="submission" date="2021-02" db="UniProtKB">
        <authorList>
            <consortium name="EnsemblMetazoa"/>
        </authorList>
    </citation>
    <scope>IDENTIFICATION</scope>
    <source>
        <strain evidence="7">USDA</strain>
    </source>
</reference>
<reference evidence="6" key="1">
    <citation type="submission" date="2007-04" db="EMBL/GenBank/DDBJ databases">
        <title>Annotation of Pediculus humanus corporis strain USDA.</title>
        <authorList>
            <person name="Kirkness E."/>
            <person name="Hannick L."/>
            <person name="Hass B."/>
            <person name="Bruggner R."/>
            <person name="Lawson D."/>
            <person name="Bidwell S."/>
            <person name="Joardar V."/>
            <person name="Caler E."/>
            <person name="Walenz B."/>
            <person name="Inman J."/>
            <person name="Schobel S."/>
            <person name="Galinsky K."/>
            <person name="Amedeo P."/>
            <person name="Strausberg R."/>
        </authorList>
    </citation>
    <scope>NUCLEOTIDE SEQUENCE</scope>
    <source>
        <strain evidence="6">USDA</strain>
    </source>
</reference>
<dbReference type="InterPro" id="IPR027417">
    <property type="entry name" value="P-loop_NTPase"/>
</dbReference>
<dbReference type="RefSeq" id="XP_002425413.1">
    <property type="nucleotide sequence ID" value="XM_002425368.1"/>
</dbReference>
<dbReference type="AlphaFoldDB" id="E0VH19"/>
<evidence type="ECO:0000313" key="6">
    <source>
        <dbReference type="EMBL" id="EEB12675.1"/>
    </source>
</evidence>
<keyword evidence="2" id="KW-0547">Nucleotide-binding</keyword>
<dbReference type="OMA" id="CSVYFMP"/>
<evidence type="ECO:0000256" key="4">
    <source>
        <dbReference type="ARBA" id="ARBA00023125"/>
    </source>
</evidence>
<feature type="domain" description="DNA mismatch repair proteins mutS family" evidence="5">
    <location>
        <begin position="696"/>
        <end position="712"/>
    </location>
</feature>
<dbReference type="eggNOG" id="KOG0221">
    <property type="taxonomic scope" value="Eukaryota"/>
</dbReference>
<dbReference type="GO" id="GO:0005524">
    <property type="term" value="F:ATP binding"/>
    <property type="evidence" value="ECO:0007669"/>
    <property type="project" value="UniProtKB-KW"/>
</dbReference>
<evidence type="ECO:0000259" key="5">
    <source>
        <dbReference type="PROSITE" id="PS00486"/>
    </source>
</evidence>
<dbReference type="InterPro" id="IPR045076">
    <property type="entry name" value="MutS"/>
</dbReference>
<evidence type="ECO:0000256" key="3">
    <source>
        <dbReference type="ARBA" id="ARBA00022840"/>
    </source>
</evidence>
<dbReference type="STRING" id="121224.E0VH19"/>
<evidence type="ECO:0000256" key="1">
    <source>
        <dbReference type="ARBA" id="ARBA00006271"/>
    </source>
</evidence>
<dbReference type="OrthoDB" id="29596at2759"/>
<reference evidence="6" key="2">
    <citation type="submission" date="2007-04" db="EMBL/GenBank/DDBJ databases">
        <title>The genome of the human body louse.</title>
        <authorList>
            <consortium name="The Human Body Louse Genome Consortium"/>
            <person name="Kirkness E."/>
            <person name="Walenz B."/>
            <person name="Hass B."/>
            <person name="Bruggner R."/>
            <person name="Strausberg R."/>
        </authorList>
    </citation>
    <scope>NUCLEOTIDE SEQUENCE</scope>
    <source>
        <strain evidence="6">USDA</strain>
    </source>
</reference>
<dbReference type="EMBL" id="AAZO01002288">
    <property type="status" value="NOT_ANNOTATED_CDS"/>
    <property type="molecule type" value="Genomic_DNA"/>
</dbReference>
<dbReference type="EMBL" id="DS235157">
    <property type="protein sequence ID" value="EEB12675.1"/>
    <property type="molecule type" value="Genomic_DNA"/>
</dbReference>
<comment type="similarity">
    <text evidence="1">Belongs to the DNA mismatch repair MutS family.</text>
</comment>
<keyword evidence="8" id="KW-1185">Reference proteome</keyword>
<dbReference type="InterPro" id="IPR017261">
    <property type="entry name" value="DNA_mismatch_repair_MutS/MSH"/>
</dbReference>
<dbReference type="GO" id="GO:0051026">
    <property type="term" value="P:chiasma assembly"/>
    <property type="evidence" value="ECO:0007669"/>
    <property type="project" value="TreeGrafter"/>
</dbReference>
<keyword evidence="4" id="KW-0238">DNA-binding</keyword>
<evidence type="ECO:0000256" key="2">
    <source>
        <dbReference type="ARBA" id="ARBA00022741"/>
    </source>
</evidence>
<sequence length="810" mass="92136">MESPSIVLNNCESSSECSENENIGLINKNDNNEKKKSFFDSIYNNNSSFLKCLSLNYNDEVNEDYAEDNLDVLLSVFWKRGKLGAAYYTHADAEIHLLNDIVDVHPDFINLKTLISQVNPSIIITCGGASESFTECLNNIANKNSESENGIEEWKKIFFMSNRNKDLSYESCKRYISGLKFGFEPSNLGEEDHILFIQSHIDLNQEAMIISMGILIKYLEKYLPEINLTHDSFQIAYVSYITLNTRVFIDEHTYRALQIFNPSVHPSAFKRNTVGGYGREDFSLFGLFNRCKTKAGGKKMREIFMNPSKNIEELNERLDAVEFCFKSKHQHIVQNIINHMKKVENISIILANMCRTRMNINQWRSLYTSLYNAILVGEICEKFTSHSKLLEKVAKSVTSNIHEVIHYMSQVIDFEESILKNHFTVRRGIDNKLDLLKQTYAEIPDVLVKVAEMELENLPTIINQCSIIYITELGYLLSVPVWKGDGCDVSEYTLPNCDVKFIVNNYVHYKTPHCVELDNVLGDTVASISDLESKIMITLIQLIQSKTSDILILLKYISELDCVIAFATIALENNYHRPELTLDRKLKIINGRHPLQEICVDNFVPNDLSFDTENKFIKILTGPNASGKSVYLKQTALITFLAHIGSFVPAQSAQICIFDYIHSRIQTLESISTRMSGFLVDLKQMTYSIYNSTPKSLIVIDEFGKGTTEIDGLSLLAASLIHFLERESKCPYILVSTHFHSLPKLLPPSPLVDLQCMDYLIENEEIIYLYKVKNGVSGLSLTLLAAKTAGLSDDALRRSIEVRKFTIKNC</sequence>
<proteinExistence type="inferred from homology"/>
<dbReference type="Gene3D" id="1.10.1420.10">
    <property type="match status" value="1"/>
</dbReference>
<dbReference type="PANTHER" id="PTHR11361:SF20">
    <property type="entry name" value="MUTS PROTEIN HOMOLOG 5"/>
    <property type="match status" value="1"/>
</dbReference>
<dbReference type="Proteomes" id="UP000009046">
    <property type="component" value="Unassembled WGS sequence"/>
</dbReference>
<accession>E0VH19</accession>
<dbReference type="InParanoid" id="E0VH19"/>
<dbReference type="GeneID" id="8240335"/>
<dbReference type="Gene3D" id="3.40.50.300">
    <property type="entry name" value="P-loop containing nucleotide triphosphate hydrolases"/>
    <property type="match status" value="1"/>
</dbReference>
<dbReference type="SMART" id="SM00534">
    <property type="entry name" value="MUTSac"/>
    <property type="match status" value="1"/>
</dbReference>
<dbReference type="PANTHER" id="PTHR11361">
    <property type="entry name" value="DNA MISMATCH REPAIR PROTEIN MUTS FAMILY MEMBER"/>
    <property type="match status" value="1"/>
</dbReference>
<dbReference type="SMART" id="SM00533">
    <property type="entry name" value="MUTSd"/>
    <property type="match status" value="1"/>
</dbReference>
<keyword evidence="3" id="KW-0067">ATP-binding</keyword>
<dbReference type="EnsemblMetazoa" id="PHUM197490-RA">
    <property type="protein sequence ID" value="PHUM197490-PA"/>
    <property type="gene ID" value="PHUM197490"/>
</dbReference>